<evidence type="ECO:0000256" key="8">
    <source>
        <dbReference type="ARBA" id="ARBA00022833"/>
    </source>
</evidence>
<dbReference type="InterPro" id="IPR012340">
    <property type="entry name" value="NA-bd_OB-fold"/>
</dbReference>
<dbReference type="PANTHER" id="PTHR23389">
    <property type="entry name" value="CHROMOSOME TRANSMISSION FIDELITY FACTOR 18"/>
    <property type="match status" value="1"/>
</dbReference>
<dbReference type="EMBL" id="JABSOD010000002">
    <property type="protein sequence ID" value="NRQ41332.1"/>
    <property type="molecule type" value="Genomic_DNA"/>
</dbReference>
<dbReference type="GO" id="GO:0046872">
    <property type="term" value="F:metal ion binding"/>
    <property type="evidence" value="ECO:0007669"/>
    <property type="project" value="UniProtKB-KW"/>
</dbReference>
<evidence type="ECO:0000256" key="5">
    <source>
        <dbReference type="ARBA" id="ARBA00022705"/>
    </source>
</evidence>
<dbReference type="Gene3D" id="1.10.150.20">
    <property type="entry name" value="5' to 3' exonuclease, C-terminal subdomain"/>
    <property type="match status" value="2"/>
</dbReference>
<dbReference type="GO" id="GO:0005829">
    <property type="term" value="C:cytosol"/>
    <property type="evidence" value="ECO:0007669"/>
    <property type="project" value="TreeGrafter"/>
</dbReference>
<dbReference type="Pfam" id="PF14520">
    <property type="entry name" value="HHH_5"/>
    <property type="match status" value="1"/>
</dbReference>
<feature type="binding site" evidence="14">
    <location>
        <position position="412"/>
    </location>
    <ligand>
        <name>Zn(2+)</name>
        <dbReference type="ChEBI" id="CHEBI:29105"/>
    </ligand>
</feature>
<feature type="binding site" evidence="14">
    <location>
        <begin position="33"/>
        <end position="37"/>
    </location>
    <ligand>
        <name>NAD(+)</name>
        <dbReference type="ChEBI" id="CHEBI:57540"/>
    </ligand>
</feature>
<dbReference type="SMART" id="SM00292">
    <property type="entry name" value="BRCT"/>
    <property type="match status" value="1"/>
</dbReference>
<dbReference type="InterPro" id="IPR013840">
    <property type="entry name" value="DNAligase_N"/>
</dbReference>
<keyword evidence="14" id="KW-0464">Manganese</keyword>
<proteinExistence type="inferred from homology"/>
<dbReference type="Gene3D" id="6.20.10.30">
    <property type="match status" value="1"/>
</dbReference>
<keyword evidence="9 14" id="KW-0460">Magnesium</keyword>
<dbReference type="PROSITE" id="PS01055">
    <property type="entry name" value="DNA_LIGASE_N1"/>
    <property type="match status" value="1"/>
</dbReference>
<evidence type="ECO:0000313" key="18">
    <source>
        <dbReference type="Proteomes" id="UP000523161"/>
    </source>
</evidence>
<keyword evidence="18" id="KW-1185">Reference proteome</keyword>
<dbReference type="InterPro" id="IPR003583">
    <property type="entry name" value="Hlx-hairpin-Hlx_DNA-bd_motif"/>
</dbReference>
<dbReference type="InterPro" id="IPR001357">
    <property type="entry name" value="BRCT_dom"/>
</dbReference>
<dbReference type="AlphaFoldDB" id="A0A7Y5AN07"/>
<dbReference type="Pfam" id="PF03119">
    <property type="entry name" value="DNA_ligase_ZBD"/>
    <property type="match status" value="1"/>
</dbReference>
<dbReference type="PROSITE" id="PS50172">
    <property type="entry name" value="BRCT"/>
    <property type="match status" value="1"/>
</dbReference>
<dbReference type="NCBIfam" id="TIGR00575">
    <property type="entry name" value="dnlj"/>
    <property type="match status" value="1"/>
</dbReference>
<dbReference type="EC" id="6.5.1.2" evidence="2 14"/>
<comment type="caution">
    <text evidence="17">The sequence shown here is derived from an EMBL/GenBank/DDBJ whole genome shotgun (WGS) entry which is preliminary data.</text>
</comment>
<dbReference type="Proteomes" id="UP000523161">
    <property type="component" value="Unassembled WGS sequence"/>
</dbReference>
<comment type="function">
    <text evidence="1 14">DNA ligase that catalyzes the formation of phosphodiester linkages between 5'-phosphoryl and 3'-hydroxyl groups in double-stranded DNA using NAD as a coenzyme and as the energy source for the reaction. It is essential for DNA replication and repair of damaged DNA.</text>
</comment>
<dbReference type="Pfam" id="PF12826">
    <property type="entry name" value="HHH_2"/>
    <property type="match status" value="1"/>
</dbReference>
<evidence type="ECO:0000256" key="7">
    <source>
        <dbReference type="ARBA" id="ARBA00022763"/>
    </source>
</evidence>
<evidence type="ECO:0000256" key="12">
    <source>
        <dbReference type="ARBA" id="ARBA00034005"/>
    </source>
</evidence>
<keyword evidence="11 14" id="KW-0234">DNA repair</keyword>
<dbReference type="Gene3D" id="3.30.470.30">
    <property type="entry name" value="DNA ligase/mRNA capping enzyme"/>
    <property type="match status" value="1"/>
</dbReference>
<evidence type="ECO:0000259" key="16">
    <source>
        <dbReference type="PROSITE" id="PS50172"/>
    </source>
</evidence>
<keyword evidence="4 14" id="KW-0436">Ligase</keyword>
<dbReference type="SUPFAM" id="SSF56091">
    <property type="entry name" value="DNA ligase/mRNA capping enzyme, catalytic domain"/>
    <property type="match status" value="1"/>
</dbReference>
<keyword evidence="10 14" id="KW-0520">NAD</keyword>
<dbReference type="HAMAP" id="MF_01588">
    <property type="entry name" value="DNA_ligase_A"/>
    <property type="match status" value="1"/>
</dbReference>
<evidence type="ECO:0000256" key="13">
    <source>
        <dbReference type="ARBA" id="ARBA00060881"/>
    </source>
</evidence>
<feature type="binding site" evidence="14">
    <location>
        <position position="318"/>
    </location>
    <ligand>
        <name>NAD(+)</name>
        <dbReference type="ChEBI" id="CHEBI:57540"/>
    </ligand>
</feature>
<dbReference type="SMART" id="SM00532">
    <property type="entry name" value="LIGANc"/>
    <property type="match status" value="1"/>
</dbReference>
<feature type="active site" description="N6-AMP-lysine intermediate" evidence="14">
    <location>
        <position position="116"/>
    </location>
</feature>
<dbReference type="SUPFAM" id="SSF50249">
    <property type="entry name" value="Nucleic acid-binding proteins"/>
    <property type="match status" value="1"/>
</dbReference>
<evidence type="ECO:0000256" key="9">
    <source>
        <dbReference type="ARBA" id="ARBA00022842"/>
    </source>
</evidence>
<dbReference type="NCBIfam" id="NF005932">
    <property type="entry name" value="PRK07956.1"/>
    <property type="match status" value="1"/>
</dbReference>
<dbReference type="PANTHER" id="PTHR23389:SF9">
    <property type="entry name" value="DNA LIGASE"/>
    <property type="match status" value="1"/>
</dbReference>
<dbReference type="SUPFAM" id="SSF47781">
    <property type="entry name" value="RuvA domain 2-like"/>
    <property type="match status" value="1"/>
</dbReference>
<accession>A0A7Y5AN07</accession>
<reference evidence="17 18" key="1">
    <citation type="submission" date="2020-06" db="EMBL/GenBank/DDBJ databases">
        <title>Rheinheimera sp. nov., a marine bacterium isolated from coastal.</title>
        <authorList>
            <person name="Yu Q."/>
            <person name="Qi Y."/>
            <person name="Pu J."/>
        </authorList>
    </citation>
    <scope>NUCLEOTIDE SEQUENCE [LARGE SCALE GENOMIC DNA]</scope>
    <source>
        <strain evidence="17 18">YQF-2</strain>
    </source>
</reference>
<keyword evidence="5 14" id="KW-0235">DNA replication</keyword>
<dbReference type="InterPro" id="IPR004149">
    <property type="entry name" value="Znf_DNAligase_C4"/>
</dbReference>
<evidence type="ECO:0000256" key="4">
    <source>
        <dbReference type="ARBA" id="ARBA00022598"/>
    </source>
</evidence>
<keyword evidence="6 14" id="KW-0479">Metal-binding</keyword>
<feature type="binding site" evidence="14">
    <location>
        <position position="294"/>
    </location>
    <ligand>
        <name>NAD(+)</name>
        <dbReference type="ChEBI" id="CHEBI:57540"/>
    </ligand>
</feature>
<evidence type="ECO:0000256" key="15">
    <source>
        <dbReference type="RuleBase" id="RU000618"/>
    </source>
</evidence>
<dbReference type="InterPro" id="IPR010994">
    <property type="entry name" value="RuvA_2-like"/>
</dbReference>
<dbReference type="FunFam" id="3.30.470.30:FF:000001">
    <property type="entry name" value="DNA ligase"/>
    <property type="match status" value="1"/>
</dbReference>
<evidence type="ECO:0000256" key="1">
    <source>
        <dbReference type="ARBA" id="ARBA00004067"/>
    </source>
</evidence>
<dbReference type="SUPFAM" id="SSF52113">
    <property type="entry name" value="BRCT domain"/>
    <property type="match status" value="1"/>
</dbReference>
<evidence type="ECO:0000256" key="10">
    <source>
        <dbReference type="ARBA" id="ARBA00023027"/>
    </source>
</evidence>
<keyword evidence="7 14" id="KW-0227">DNA damage</keyword>
<feature type="binding site" evidence="14">
    <location>
        <begin position="82"/>
        <end position="83"/>
    </location>
    <ligand>
        <name>NAD(+)</name>
        <dbReference type="ChEBI" id="CHEBI:57540"/>
    </ligand>
</feature>
<evidence type="ECO:0000313" key="17">
    <source>
        <dbReference type="EMBL" id="NRQ41332.1"/>
    </source>
</evidence>
<dbReference type="Pfam" id="PF01653">
    <property type="entry name" value="DNA_ligase_aden"/>
    <property type="match status" value="1"/>
</dbReference>
<dbReference type="InterPro" id="IPR036420">
    <property type="entry name" value="BRCT_dom_sf"/>
</dbReference>
<evidence type="ECO:0000256" key="14">
    <source>
        <dbReference type="HAMAP-Rule" id="MF_01588"/>
    </source>
</evidence>
<evidence type="ECO:0000256" key="11">
    <source>
        <dbReference type="ARBA" id="ARBA00023204"/>
    </source>
</evidence>
<dbReference type="SMART" id="SM00278">
    <property type="entry name" value="HhH1"/>
    <property type="match status" value="4"/>
</dbReference>
<name>A0A7Y5AN07_9GAMM</name>
<feature type="binding site" evidence="14">
    <location>
        <position position="114"/>
    </location>
    <ligand>
        <name>NAD(+)</name>
        <dbReference type="ChEBI" id="CHEBI:57540"/>
    </ligand>
</feature>
<dbReference type="GO" id="GO:0006281">
    <property type="term" value="P:DNA repair"/>
    <property type="evidence" value="ECO:0007669"/>
    <property type="project" value="UniProtKB-KW"/>
</dbReference>
<dbReference type="Pfam" id="PF03120">
    <property type="entry name" value="OB_DNA_ligase"/>
    <property type="match status" value="1"/>
</dbReference>
<dbReference type="GO" id="GO:0006260">
    <property type="term" value="P:DNA replication"/>
    <property type="evidence" value="ECO:0007669"/>
    <property type="project" value="UniProtKB-KW"/>
</dbReference>
<dbReference type="InterPro" id="IPR041663">
    <property type="entry name" value="DisA/LigA_HHH"/>
</dbReference>
<dbReference type="GO" id="GO:0003911">
    <property type="term" value="F:DNA ligase (NAD+) activity"/>
    <property type="evidence" value="ECO:0007669"/>
    <property type="project" value="UniProtKB-UniRule"/>
</dbReference>
<comment type="caution">
    <text evidence="14">Lacks conserved residue(s) required for the propagation of feature annotation.</text>
</comment>
<dbReference type="CDD" id="cd17748">
    <property type="entry name" value="BRCT_DNA_ligase_like"/>
    <property type="match status" value="1"/>
</dbReference>
<feature type="binding site" evidence="14">
    <location>
        <position position="137"/>
    </location>
    <ligand>
        <name>NAD(+)</name>
        <dbReference type="ChEBI" id="CHEBI:57540"/>
    </ligand>
</feature>
<dbReference type="InterPro" id="IPR001679">
    <property type="entry name" value="DNA_ligase"/>
</dbReference>
<evidence type="ECO:0000256" key="6">
    <source>
        <dbReference type="ARBA" id="ARBA00022723"/>
    </source>
</evidence>
<dbReference type="InterPro" id="IPR013839">
    <property type="entry name" value="DNAligase_adenylation"/>
</dbReference>
<dbReference type="FunFam" id="1.10.150.20:FF:000006">
    <property type="entry name" value="DNA ligase"/>
    <property type="match status" value="1"/>
</dbReference>
<sequence length="677" mass="73478">MEQAILQQVQQLRQQLEDYSYQYYVLDNPSVPDAEYDRLYRQLQQLEADYPQLVTADSPTQRVGAAPLAKFGQVSHNIPMLSLDNAFGADEFSAFCKRMADMLDSSAEFSFCCEPKLDGLAVSIRYENGVLVQAATRGDGYTGEDITVNVKTIRAVPLKLKGAAVPAVLEVRGEVFMPLAGFNRMNDKARAAGDKVFANPRNAAAGSLRQLDPKITAQRPLMFYAYAVGAVEDPAQLLDSRSHYQRLMQLKDWGLPVCPEIRLVTGADAALTYYQDIMQRRSALAYEIDGVVIKVSDLAQQQALGFVARAPRWAIAFKFPAQEMLTTLLDVEFQVGRTGAITPVARLEPVLVGGVTVSNATLHNQDEIDRLAVKIGDRVIVRRAGDVIPQIVSVVTEQRPDTVRDIVFPLSCPVCGSAVERVSGEAVARCSGGLFCAAQLKESIKHFVSRKAIDIEGLGDKLVEQLVDQQLVKTPADIYSLDMAALVGLERMAEKSALKLLAAIEQSKHTSLARFIYALGIREVGEATALNLANHFTALAPLQQATVEQLLQVSDVGTVVAEHVKGFFAEPHNQSVIAALVDAGISWPAIAQQAQTEQPLAGQTIVLTGTLISMGRDDAKAKLQRLGAKVSGSVSAKTHAVIAGDNAGSKLVKANELNVAVWTEQQMLDLFTQYGVS</sequence>
<dbReference type="InterPro" id="IPR033136">
    <property type="entry name" value="DNA_ligase_CS"/>
</dbReference>
<dbReference type="PROSITE" id="PS01056">
    <property type="entry name" value="DNA_LIGASE_N2"/>
    <property type="match status" value="1"/>
</dbReference>
<keyword evidence="8 14" id="KW-0862">Zinc</keyword>
<organism evidence="17 18">
    <name type="scientific">Rheinheimera lutimaris</name>
    <dbReference type="NCBI Taxonomy" id="2740584"/>
    <lineage>
        <taxon>Bacteria</taxon>
        <taxon>Pseudomonadati</taxon>
        <taxon>Pseudomonadota</taxon>
        <taxon>Gammaproteobacteria</taxon>
        <taxon>Chromatiales</taxon>
        <taxon>Chromatiaceae</taxon>
        <taxon>Rheinheimera</taxon>
    </lineage>
</organism>
<evidence type="ECO:0000256" key="2">
    <source>
        <dbReference type="ARBA" id="ARBA00012722"/>
    </source>
</evidence>
<comment type="similarity">
    <text evidence="13 14">Belongs to the NAD-dependent DNA ligase family. LigA subfamily.</text>
</comment>
<feature type="domain" description="BRCT" evidence="16">
    <location>
        <begin position="595"/>
        <end position="677"/>
    </location>
</feature>
<dbReference type="FunFam" id="1.10.150.20:FF:000007">
    <property type="entry name" value="DNA ligase"/>
    <property type="match status" value="1"/>
</dbReference>
<protein>
    <recommendedName>
        <fullName evidence="3 14">DNA ligase</fullName>
        <ecNumber evidence="2 14">6.5.1.2</ecNumber>
    </recommendedName>
    <alternativeName>
        <fullName evidence="14">Polydeoxyribonucleotide synthase [NAD(+)]</fullName>
    </alternativeName>
</protein>
<dbReference type="FunFam" id="2.40.50.140:FF:000012">
    <property type="entry name" value="DNA ligase"/>
    <property type="match status" value="1"/>
</dbReference>
<evidence type="ECO:0000256" key="3">
    <source>
        <dbReference type="ARBA" id="ARBA00013308"/>
    </source>
</evidence>
<dbReference type="PIRSF" id="PIRSF001604">
    <property type="entry name" value="LigA"/>
    <property type="match status" value="1"/>
</dbReference>
<comment type="catalytic activity">
    <reaction evidence="12 14 15">
        <text>NAD(+) + (deoxyribonucleotide)n-3'-hydroxyl + 5'-phospho-(deoxyribonucleotide)m = (deoxyribonucleotide)n+m + AMP + beta-nicotinamide D-nucleotide.</text>
        <dbReference type="EC" id="6.5.1.2"/>
    </reaction>
</comment>
<dbReference type="FunFam" id="1.10.287.610:FF:000002">
    <property type="entry name" value="DNA ligase"/>
    <property type="match status" value="1"/>
</dbReference>
<dbReference type="Pfam" id="PF00533">
    <property type="entry name" value="BRCT"/>
    <property type="match status" value="1"/>
</dbReference>
<feature type="binding site" evidence="14">
    <location>
        <position position="436"/>
    </location>
    <ligand>
        <name>Zn(2+)</name>
        <dbReference type="ChEBI" id="CHEBI:29105"/>
    </ligand>
</feature>
<dbReference type="GO" id="GO:0003677">
    <property type="term" value="F:DNA binding"/>
    <property type="evidence" value="ECO:0007669"/>
    <property type="project" value="InterPro"/>
</dbReference>
<feature type="binding site" evidence="14">
    <location>
        <position position="415"/>
    </location>
    <ligand>
        <name>Zn(2+)</name>
        <dbReference type="ChEBI" id="CHEBI:29105"/>
    </ligand>
</feature>
<dbReference type="Gene3D" id="3.40.50.10190">
    <property type="entry name" value="BRCT domain"/>
    <property type="match status" value="1"/>
</dbReference>
<feature type="binding site" evidence="14">
    <location>
        <position position="174"/>
    </location>
    <ligand>
        <name>NAD(+)</name>
        <dbReference type="ChEBI" id="CHEBI:57540"/>
    </ligand>
</feature>
<dbReference type="CDD" id="cd00114">
    <property type="entry name" value="LIGANc"/>
    <property type="match status" value="1"/>
</dbReference>
<comment type="cofactor">
    <cofactor evidence="14">
        <name>Mg(2+)</name>
        <dbReference type="ChEBI" id="CHEBI:18420"/>
    </cofactor>
    <cofactor evidence="14">
        <name>Mn(2+)</name>
        <dbReference type="ChEBI" id="CHEBI:29035"/>
    </cofactor>
</comment>
<dbReference type="InterPro" id="IPR018239">
    <property type="entry name" value="DNA_ligase_AS"/>
</dbReference>
<dbReference type="Gene3D" id="1.10.287.610">
    <property type="entry name" value="Helix hairpin bin"/>
    <property type="match status" value="1"/>
</dbReference>
<gene>
    <name evidence="14 17" type="primary">ligA</name>
    <name evidence="17" type="ORF">HRH59_01895</name>
</gene>
<dbReference type="Gene3D" id="2.40.50.140">
    <property type="entry name" value="Nucleic acid-binding proteins"/>
    <property type="match status" value="1"/>
</dbReference>
<dbReference type="InterPro" id="IPR004150">
    <property type="entry name" value="NAD_DNA_ligase_OB"/>
</dbReference>